<name>A0ABR1PZH5_9PEZI</name>
<keyword evidence="3" id="KW-1185">Reference proteome</keyword>
<evidence type="ECO:0000313" key="3">
    <source>
        <dbReference type="Proteomes" id="UP001391051"/>
    </source>
</evidence>
<protein>
    <submittedName>
        <fullName evidence="2">Uncharacterized protein</fullName>
    </submittedName>
</protein>
<dbReference type="Proteomes" id="UP001391051">
    <property type="component" value="Unassembled WGS sequence"/>
</dbReference>
<gene>
    <name evidence="2" type="ORF">PG986_012269</name>
</gene>
<organism evidence="2 3">
    <name type="scientific">Apiospora aurea</name>
    <dbReference type="NCBI Taxonomy" id="335848"/>
    <lineage>
        <taxon>Eukaryota</taxon>
        <taxon>Fungi</taxon>
        <taxon>Dikarya</taxon>
        <taxon>Ascomycota</taxon>
        <taxon>Pezizomycotina</taxon>
        <taxon>Sordariomycetes</taxon>
        <taxon>Xylariomycetidae</taxon>
        <taxon>Amphisphaeriales</taxon>
        <taxon>Apiosporaceae</taxon>
        <taxon>Apiospora</taxon>
    </lineage>
</organism>
<sequence>MSSGRYNLRSRASRVAATRAAQELGISASEARRNTRLAPRRQQPSRPRIRLVGAWAPENRAQHLREEHLRQERSNVRLIIQTRPLENPDRPQVQVTRHGVPVVVPEAQGPQPRYSIRQLPFQRIHSIHDNDKGVYVYHHIRDAQRNICSTWIGLHCVSLYDFNLGGTIWENHKMFTRIQKLKETTDDPVILHGRFGDRYLYTFDCRARKYTWRAPGF</sequence>
<feature type="region of interest" description="Disordered" evidence="1">
    <location>
        <begin position="27"/>
        <end position="47"/>
    </location>
</feature>
<reference evidence="2 3" key="1">
    <citation type="submission" date="2023-01" db="EMBL/GenBank/DDBJ databases">
        <title>Analysis of 21 Apiospora genomes using comparative genomics revels a genus with tremendous synthesis potential of carbohydrate active enzymes and secondary metabolites.</title>
        <authorList>
            <person name="Sorensen T."/>
        </authorList>
    </citation>
    <scope>NUCLEOTIDE SEQUENCE [LARGE SCALE GENOMIC DNA]</scope>
    <source>
        <strain evidence="2 3">CBS 24483</strain>
    </source>
</reference>
<accession>A0ABR1PZH5</accession>
<proteinExistence type="predicted"/>
<evidence type="ECO:0000256" key="1">
    <source>
        <dbReference type="SAM" id="MobiDB-lite"/>
    </source>
</evidence>
<comment type="caution">
    <text evidence="2">The sequence shown here is derived from an EMBL/GenBank/DDBJ whole genome shotgun (WGS) entry which is preliminary data.</text>
</comment>
<dbReference type="RefSeq" id="XP_066695187.1">
    <property type="nucleotide sequence ID" value="XM_066848491.1"/>
</dbReference>
<dbReference type="GeneID" id="92081553"/>
<dbReference type="EMBL" id="JAQQWE010000008">
    <property type="protein sequence ID" value="KAK7943156.1"/>
    <property type="molecule type" value="Genomic_DNA"/>
</dbReference>
<evidence type="ECO:0000313" key="2">
    <source>
        <dbReference type="EMBL" id="KAK7943156.1"/>
    </source>
</evidence>